<feature type="transmembrane region" description="Helical" evidence="1">
    <location>
        <begin position="20"/>
        <end position="44"/>
    </location>
</feature>
<organism evidence="3 4">
    <name type="scientific">Toxocara canis</name>
    <name type="common">Canine roundworm</name>
    <dbReference type="NCBI Taxonomy" id="6265"/>
    <lineage>
        <taxon>Eukaryota</taxon>
        <taxon>Metazoa</taxon>
        <taxon>Ecdysozoa</taxon>
        <taxon>Nematoda</taxon>
        <taxon>Chromadorea</taxon>
        <taxon>Rhabditida</taxon>
        <taxon>Spirurina</taxon>
        <taxon>Ascaridomorpha</taxon>
        <taxon>Ascaridoidea</taxon>
        <taxon>Toxocaridae</taxon>
        <taxon>Toxocara</taxon>
    </lineage>
</organism>
<keyword evidence="3" id="KW-1185">Reference proteome</keyword>
<evidence type="ECO:0000256" key="1">
    <source>
        <dbReference type="SAM" id="Phobius"/>
    </source>
</evidence>
<proteinExistence type="predicted"/>
<evidence type="ECO:0000313" key="3">
    <source>
        <dbReference type="Proteomes" id="UP000050794"/>
    </source>
</evidence>
<keyword evidence="1" id="KW-0472">Membrane</keyword>
<accession>A0A183UVN9</accession>
<dbReference type="EMBL" id="UYWY01021320">
    <property type="protein sequence ID" value="VDM43880.1"/>
    <property type="molecule type" value="Genomic_DNA"/>
</dbReference>
<dbReference type="WBParaSite" id="TCNE_0001255901-mRNA-1">
    <property type="protein sequence ID" value="TCNE_0001255901-mRNA-1"/>
    <property type="gene ID" value="TCNE_0001255901"/>
</dbReference>
<reference evidence="4" key="1">
    <citation type="submission" date="2016-06" db="UniProtKB">
        <authorList>
            <consortium name="WormBaseParasite"/>
        </authorList>
    </citation>
    <scope>IDENTIFICATION</scope>
</reference>
<protein>
    <submittedName>
        <fullName evidence="4">DUF295 domain-containing protein</fullName>
    </submittedName>
</protein>
<evidence type="ECO:0000313" key="2">
    <source>
        <dbReference type="EMBL" id="VDM43880.1"/>
    </source>
</evidence>
<evidence type="ECO:0000313" key="4">
    <source>
        <dbReference type="WBParaSite" id="TCNE_0001255901-mRNA-1"/>
    </source>
</evidence>
<name>A0A183UVN9_TOXCA</name>
<gene>
    <name evidence="2" type="ORF">TCNE_LOCUS12559</name>
</gene>
<keyword evidence="1" id="KW-0812">Transmembrane</keyword>
<dbReference type="Proteomes" id="UP000050794">
    <property type="component" value="Unassembled WGS sequence"/>
</dbReference>
<dbReference type="AlphaFoldDB" id="A0A183UVN9"/>
<keyword evidence="1" id="KW-1133">Transmembrane helix</keyword>
<reference evidence="2 3" key="2">
    <citation type="submission" date="2018-11" db="EMBL/GenBank/DDBJ databases">
        <authorList>
            <consortium name="Pathogen Informatics"/>
        </authorList>
    </citation>
    <scope>NUCLEOTIDE SEQUENCE [LARGE SCALE GENOMIC DNA]</scope>
</reference>
<sequence length="179" mass="19939">MPELELEDDCRFRPTTENYVTIISFCLIFCLSVVGNSVVVVVIVQRYVDLATNDALHNEYLLAEFGDLGPDAIGGVHATDTGQLGHLLLDVRRPSIYNFKGLPEATNMDGSEIYFIRCHYKAENVNRIASRRSLHPLPCLAESGLSVIQVFAEEQFLDFLLLDLPSGPNPDRITVHSMS</sequence>